<evidence type="ECO:0000313" key="2">
    <source>
        <dbReference type="Proteomes" id="UP001232148"/>
    </source>
</evidence>
<dbReference type="AlphaFoldDB" id="A0AAD9H3D8"/>
<organism evidence="1 2">
    <name type="scientific">Colletotrichum zoysiae</name>
    <dbReference type="NCBI Taxonomy" id="1216348"/>
    <lineage>
        <taxon>Eukaryota</taxon>
        <taxon>Fungi</taxon>
        <taxon>Dikarya</taxon>
        <taxon>Ascomycota</taxon>
        <taxon>Pezizomycotina</taxon>
        <taxon>Sordariomycetes</taxon>
        <taxon>Hypocreomycetidae</taxon>
        <taxon>Glomerellales</taxon>
        <taxon>Glomerellaceae</taxon>
        <taxon>Colletotrichum</taxon>
        <taxon>Colletotrichum graminicola species complex</taxon>
    </lineage>
</organism>
<name>A0AAD9H3D8_9PEZI</name>
<dbReference type="EMBL" id="MU843177">
    <property type="protein sequence ID" value="KAK2020754.1"/>
    <property type="molecule type" value="Genomic_DNA"/>
</dbReference>
<protein>
    <submittedName>
        <fullName evidence="1">Uncharacterized protein</fullName>
    </submittedName>
</protein>
<sequence length="255" mass="27879">MYLTDTMYGVAGSRIRPMFELECHACDSIMPPTSPFHSGPFLLNSTIQSINESINQCNQCLACTMECGAGSDRVPSHGNCKQVRVNDPSATALLTFMRLFLLAVQEITCRQLVHCAALISYHSLTHSAAPKLLRYRPSNQPINQPEAGTFRAVQTEFLNIGSIMYLFPSRPDARRSQAVRQSVGPSEALLKTGTAPTRTVNVSRPTQPDLLGRYPAVTACSSVTTRDPVAAAPKPSPLKRPREERALCVCCWPAS</sequence>
<evidence type="ECO:0000313" key="1">
    <source>
        <dbReference type="EMBL" id="KAK2020754.1"/>
    </source>
</evidence>
<dbReference type="Proteomes" id="UP001232148">
    <property type="component" value="Unassembled WGS sequence"/>
</dbReference>
<gene>
    <name evidence="1" type="ORF">LX32DRAFT_294421</name>
</gene>
<proteinExistence type="predicted"/>
<accession>A0AAD9H3D8</accession>
<reference evidence="1" key="1">
    <citation type="submission" date="2021-06" db="EMBL/GenBank/DDBJ databases">
        <title>Comparative genomics, transcriptomics and evolutionary studies reveal genomic signatures of adaptation to plant cell wall in hemibiotrophic fungi.</title>
        <authorList>
            <consortium name="DOE Joint Genome Institute"/>
            <person name="Baroncelli R."/>
            <person name="Diaz J.F."/>
            <person name="Benocci T."/>
            <person name="Peng M."/>
            <person name="Battaglia E."/>
            <person name="Haridas S."/>
            <person name="Andreopoulos W."/>
            <person name="Labutti K."/>
            <person name="Pangilinan J."/>
            <person name="Floch G.L."/>
            <person name="Makela M.R."/>
            <person name="Henrissat B."/>
            <person name="Grigoriev I.V."/>
            <person name="Crouch J.A."/>
            <person name="De Vries R.P."/>
            <person name="Sukno S.A."/>
            <person name="Thon M.R."/>
        </authorList>
    </citation>
    <scope>NUCLEOTIDE SEQUENCE</scope>
    <source>
        <strain evidence="1">MAFF235873</strain>
    </source>
</reference>
<keyword evidence="2" id="KW-1185">Reference proteome</keyword>
<comment type="caution">
    <text evidence="1">The sequence shown here is derived from an EMBL/GenBank/DDBJ whole genome shotgun (WGS) entry which is preliminary data.</text>
</comment>